<feature type="region of interest" description="Disordered" evidence="11">
    <location>
        <begin position="115"/>
        <end position="150"/>
    </location>
</feature>
<sequence length="150" mass="17571">MKKSQRLNVIVDLYVRQEREALEAMGTSQQRLADQQNQLDQLVQYRLEYLQRFEARQRAGINVGQLLEFRAFADKLDGAIEGQRRQVLQCERDLQKARGLWEQCHQRTKSLKRVKELAAVDEAKTEQKREQAEQDDRAARSRRDDGTGRA</sequence>
<dbReference type="GO" id="GO:0044781">
    <property type="term" value="P:bacterial-type flagellum organization"/>
    <property type="evidence" value="ECO:0007669"/>
    <property type="project" value="UniProtKB-KW"/>
</dbReference>
<keyword evidence="10" id="KW-1006">Bacterial flagellum protein export</keyword>
<keyword evidence="4" id="KW-0813">Transport</keyword>
<evidence type="ECO:0000256" key="11">
    <source>
        <dbReference type="SAM" id="MobiDB-lite"/>
    </source>
</evidence>
<dbReference type="GO" id="GO:0071973">
    <property type="term" value="P:bacterial-type flagellum-dependent cell motility"/>
    <property type="evidence" value="ECO:0007669"/>
    <property type="project" value="InterPro"/>
</dbReference>
<dbReference type="PANTHER" id="PTHR38786:SF1">
    <property type="entry name" value="FLAGELLAR FLIJ PROTEIN"/>
    <property type="match status" value="1"/>
</dbReference>
<evidence type="ECO:0000256" key="6">
    <source>
        <dbReference type="ARBA" id="ARBA00022500"/>
    </source>
</evidence>
<protein>
    <recommendedName>
        <fullName evidence="3">Flagellar FliJ protein</fullName>
    </recommendedName>
</protein>
<evidence type="ECO:0000256" key="10">
    <source>
        <dbReference type="ARBA" id="ARBA00023225"/>
    </source>
</evidence>
<dbReference type="Pfam" id="PF02050">
    <property type="entry name" value="FliJ"/>
    <property type="match status" value="1"/>
</dbReference>
<dbReference type="AlphaFoldDB" id="A0A177NED9"/>
<comment type="caution">
    <text evidence="12">The sequence shown here is derived from an EMBL/GenBank/DDBJ whole genome shotgun (WGS) entry which is preliminary data.</text>
</comment>
<dbReference type="InterPro" id="IPR052570">
    <property type="entry name" value="FliJ"/>
</dbReference>
<dbReference type="Gene3D" id="1.10.287.1700">
    <property type="match status" value="1"/>
</dbReference>
<gene>
    <name evidence="12" type="ORF">A1355_09885</name>
</gene>
<dbReference type="InterPro" id="IPR012823">
    <property type="entry name" value="Flagell_FliJ"/>
</dbReference>
<dbReference type="OrthoDB" id="7063681at2"/>
<evidence type="ECO:0000256" key="5">
    <source>
        <dbReference type="ARBA" id="ARBA00022475"/>
    </source>
</evidence>
<evidence type="ECO:0000256" key="1">
    <source>
        <dbReference type="ARBA" id="ARBA00004413"/>
    </source>
</evidence>
<evidence type="ECO:0000313" key="12">
    <source>
        <dbReference type="EMBL" id="OAI16427.1"/>
    </source>
</evidence>
<keyword evidence="12" id="KW-0282">Flagellum</keyword>
<evidence type="ECO:0000256" key="7">
    <source>
        <dbReference type="ARBA" id="ARBA00022795"/>
    </source>
</evidence>
<keyword evidence="12" id="KW-0966">Cell projection</keyword>
<dbReference type="GO" id="GO:0015031">
    <property type="term" value="P:protein transport"/>
    <property type="evidence" value="ECO:0007669"/>
    <property type="project" value="UniProtKB-KW"/>
</dbReference>
<evidence type="ECO:0000256" key="9">
    <source>
        <dbReference type="ARBA" id="ARBA00023136"/>
    </source>
</evidence>
<keyword evidence="9" id="KW-0472">Membrane</keyword>
<dbReference type="STRING" id="702114.A1355_09885"/>
<evidence type="ECO:0000256" key="4">
    <source>
        <dbReference type="ARBA" id="ARBA00022448"/>
    </source>
</evidence>
<comment type="subcellular location">
    <subcellularLocation>
        <location evidence="1">Cell membrane</location>
        <topology evidence="1">Peripheral membrane protein</topology>
        <orientation evidence="1">Cytoplasmic side</orientation>
    </subcellularLocation>
</comment>
<keyword evidence="6" id="KW-0145">Chemotaxis</keyword>
<proteinExistence type="inferred from homology"/>
<reference evidence="13" key="1">
    <citation type="submission" date="2016-03" db="EMBL/GenBank/DDBJ databases">
        <authorList>
            <person name="Heylen K."/>
            <person name="De Vos P."/>
            <person name="Vekeman B."/>
        </authorList>
    </citation>
    <scope>NUCLEOTIDE SEQUENCE [LARGE SCALE GENOMIC DNA]</scope>
    <source>
        <strain evidence="13">R-45383</strain>
    </source>
</reference>
<keyword evidence="8" id="KW-0653">Protein transport</keyword>
<dbReference type="NCBIfam" id="TIGR02473">
    <property type="entry name" value="flagell_FliJ"/>
    <property type="match status" value="1"/>
</dbReference>
<dbReference type="EMBL" id="LUUK01000185">
    <property type="protein sequence ID" value="OAI16427.1"/>
    <property type="molecule type" value="Genomic_DNA"/>
</dbReference>
<evidence type="ECO:0000256" key="2">
    <source>
        <dbReference type="ARBA" id="ARBA00010004"/>
    </source>
</evidence>
<comment type="similarity">
    <text evidence="2">Belongs to the FliJ family.</text>
</comment>
<dbReference type="Proteomes" id="UP000077628">
    <property type="component" value="Unassembled WGS sequence"/>
</dbReference>
<evidence type="ECO:0000256" key="3">
    <source>
        <dbReference type="ARBA" id="ARBA00020392"/>
    </source>
</evidence>
<dbReference type="PANTHER" id="PTHR38786">
    <property type="entry name" value="FLAGELLAR FLIJ PROTEIN"/>
    <property type="match status" value="1"/>
</dbReference>
<keyword evidence="5" id="KW-1003">Cell membrane</keyword>
<evidence type="ECO:0000256" key="8">
    <source>
        <dbReference type="ARBA" id="ARBA00022927"/>
    </source>
</evidence>
<dbReference type="GO" id="GO:0009288">
    <property type="term" value="C:bacterial-type flagellum"/>
    <property type="evidence" value="ECO:0007669"/>
    <property type="project" value="InterPro"/>
</dbReference>
<keyword evidence="7" id="KW-1005">Bacterial flagellum biogenesis</keyword>
<dbReference type="GO" id="GO:0006935">
    <property type="term" value="P:chemotaxis"/>
    <property type="evidence" value="ECO:0007669"/>
    <property type="project" value="UniProtKB-KW"/>
</dbReference>
<keyword evidence="13" id="KW-1185">Reference proteome</keyword>
<keyword evidence="12" id="KW-0969">Cilium</keyword>
<dbReference type="RefSeq" id="WP_064030350.1">
    <property type="nucleotide sequence ID" value="NZ_LUUK01000185.1"/>
</dbReference>
<name>A0A177NED9_9GAMM</name>
<organism evidence="12 13">
    <name type="scientific">Methylomonas koyamae</name>
    <dbReference type="NCBI Taxonomy" id="702114"/>
    <lineage>
        <taxon>Bacteria</taxon>
        <taxon>Pseudomonadati</taxon>
        <taxon>Pseudomonadota</taxon>
        <taxon>Gammaproteobacteria</taxon>
        <taxon>Methylococcales</taxon>
        <taxon>Methylococcaceae</taxon>
        <taxon>Methylomonas</taxon>
    </lineage>
</organism>
<evidence type="ECO:0000313" key="13">
    <source>
        <dbReference type="Proteomes" id="UP000077628"/>
    </source>
</evidence>
<dbReference type="GO" id="GO:0005886">
    <property type="term" value="C:plasma membrane"/>
    <property type="evidence" value="ECO:0007669"/>
    <property type="project" value="UniProtKB-SubCell"/>
</dbReference>
<accession>A0A177NED9</accession>
<dbReference type="InterPro" id="IPR053716">
    <property type="entry name" value="Flag_assembly_chemotaxis_eff"/>
</dbReference>